<reference evidence="2 3" key="1">
    <citation type="submission" date="2021-03" db="EMBL/GenBank/DDBJ databases">
        <title>Sequencing the genomes of 1000 actinobacteria strains.</title>
        <authorList>
            <person name="Klenk H.-P."/>
        </authorList>
    </citation>
    <scope>NUCLEOTIDE SEQUENCE [LARGE SCALE GENOMIC DNA]</scope>
    <source>
        <strain evidence="2 3">DSM 46670</strain>
    </source>
</reference>
<dbReference type="RefSeq" id="WP_209641959.1">
    <property type="nucleotide sequence ID" value="NZ_JAGINW010000001.1"/>
</dbReference>
<evidence type="ECO:0000313" key="3">
    <source>
        <dbReference type="Proteomes" id="UP001519332"/>
    </source>
</evidence>
<sequence length="253" mass="26693">MSHVSLDLVRRYVNGDKDIPADQVWALEAHMETCASCRQLLATRTDSLAPLLQTVWSGIETVEPPAKHRRIPTWAAPAGGPWLGMTLLVAVVAMLLDLLGMTEVPLVMLLAPVAPVLGVAMAWNRAMDPAYELVSATPRAGLHLALRRTAAVLVVVIPALVLAGLPSGTSPALWLLPCLAFTLGTLALGSVIALSHAAAILAGLWAGLVVGPSLINSNLPQLLQPASLPIWASIVVLCVVVMALRADSYARLR</sequence>
<keyword evidence="1" id="KW-1133">Transmembrane helix</keyword>
<keyword evidence="1" id="KW-0472">Membrane</keyword>
<feature type="transmembrane region" description="Helical" evidence="1">
    <location>
        <begin position="144"/>
        <end position="166"/>
    </location>
</feature>
<feature type="transmembrane region" description="Helical" evidence="1">
    <location>
        <begin position="173"/>
        <end position="206"/>
    </location>
</feature>
<gene>
    <name evidence="2" type="ORF">JOF56_005041</name>
</gene>
<dbReference type="EMBL" id="JAGINW010000001">
    <property type="protein sequence ID" value="MBP2324656.1"/>
    <property type="molecule type" value="Genomic_DNA"/>
</dbReference>
<dbReference type="Proteomes" id="UP001519332">
    <property type="component" value="Unassembled WGS sequence"/>
</dbReference>
<accession>A0ABS4TLA8</accession>
<feature type="transmembrane region" description="Helical" evidence="1">
    <location>
        <begin position="82"/>
        <end position="99"/>
    </location>
</feature>
<feature type="transmembrane region" description="Helical" evidence="1">
    <location>
        <begin position="226"/>
        <end position="244"/>
    </location>
</feature>
<evidence type="ECO:0000313" key="2">
    <source>
        <dbReference type="EMBL" id="MBP2324656.1"/>
    </source>
</evidence>
<proteinExistence type="predicted"/>
<organism evidence="2 3">
    <name type="scientific">Kibdelosporangium banguiense</name>
    <dbReference type="NCBI Taxonomy" id="1365924"/>
    <lineage>
        <taxon>Bacteria</taxon>
        <taxon>Bacillati</taxon>
        <taxon>Actinomycetota</taxon>
        <taxon>Actinomycetes</taxon>
        <taxon>Pseudonocardiales</taxon>
        <taxon>Pseudonocardiaceae</taxon>
        <taxon>Kibdelosporangium</taxon>
    </lineage>
</organism>
<evidence type="ECO:0000256" key="1">
    <source>
        <dbReference type="SAM" id="Phobius"/>
    </source>
</evidence>
<protein>
    <recommendedName>
        <fullName evidence="4">Zinc-finger</fullName>
    </recommendedName>
</protein>
<name>A0ABS4TLA8_9PSEU</name>
<keyword evidence="1" id="KW-0812">Transmembrane</keyword>
<evidence type="ECO:0008006" key="4">
    <source>
        <dbReference type="Google" id="ProtNLM"/>
    </source>
</evidence>
<feature type="transmembrane region" description="Helical" evidence="1">
    <location>
        <begin position="106"/>
        <end position="124"/>
    </location>
</feature>
<keyword evidence="3" id="KW-1185">Reference proteome</keyword>
<comment type="caution">
    <text evidence="2">The sequence shown here is derived from an EMBL/GenBank/DDBJ whole genome shotgun (WGS) entry which is preliminary data.</text>
</comment>